<protein>
    <submittedName>
        <fullName evidence="2">Phage tail protein</fullName>
    </submittedName>
</protein>
<dbReference type="AlphaFoldDB" id="A0A8J3Y8Y8"/>
<comment type="caution">
    <text evidence="2">The sequence shown here is derived from an EMBL/GenBank/DDBJ whole genome shotgun (WGS) entry which is preliminary data.</text>
</comment>
<accession>A0A8J3Y8Y8</accession>
<dbReference type="Proteomes" id="UP000652013">
    <property type="component" value="Unassembled WGS sequence"/>
</dbReference>
<dbReference type="NCBIfam" id="TIGR02242">
    <property type="entry name" value="tail_TIGR02242"/>
    <property type="match status" value="1"/>
</dbReference>
<organism evidence="2 3">
    <name type="scientific">Spirilliplanes yamanashiensis</name>
    <dbReference type="NCBI Taxonomy" id="42233"/>
    <lineage>
        <taxon>Bacteria</taxon>
        <taxon>Bacillati</taxon>
        <taxon>Actinomycetota</taxon>
        <taxon>Actinomycetes</taxon>
        <taxon>Micromonosporales</taxon>
        <taxon>Micromonosporaceae</taxon>
        <taxon>Spirilliplanes</taxon>
    </lineage>
</organism>
<evidence type="ECO:0000313" key="3">
    <source>
        <dbReference type="Proteomes" id="UP000652013"/>
    </source>
</evidence>
<evidence type="ECO:0000313" key="2">
    <source>
        <dbReference type="EMBL" id="GIJ03694.1"/>
    </source>
</evidence>
<gene>
    <name evidence="2" type="ORF">Sya03_30460</name>
</gene>
<keyword evidence="3" id="KW-1185">Reference proteome</keyword>
<feature type="region of interest" description="Disordered" evidence="1">
    <location>
        <begin position="115"/>
        <end position="135"/>
    </location>
</feature>
<name>A0A8J3Y8Y8_9ACTN</name>
<evidence type="ECO:0000256" key="1">
    <source>
        <dbReference type="SAM" id="MobiDB-lite"/>
    </source>
</evidence>
<reference evidence="2" key="1">
    <citation type="submission" date="2021-01" db="EMBL/GenBank/DDBJ databases">
        <title>Whole genome shotgun sequence of Spirilliplanes yamanashiensis NBRC 15828.</title>
        <authorList>
            <person name="Komaki H."/>
            <person name="Tamura T."/>
        </authorList>
    </citation>
    <scope>NUCLEOTIDE SEQUENCE</scope>
    <source>
        <strain evidence="2">NBRC 15828</strain>
    </source>
</reference>
<proteinExistence type="predicted"/>
<dbReference type="InterPro" id="IPR006521">
    <property type="entry name" value="Tail_protein_I"/>
</dbReference>
<sequence length="179" mass="19022">MLGLASPYPLVTLLPAVYQEEDPFIGRFTAGLDDVLAPVIATLDNLDAYVDPRLAPTDFLEWLAGWVGVTVDEHVPEHLHRQTVARAAELHRLRGTVSGLRTALELLTGGEVDVADSGGTAVSDRPGGAAPGDPRPWLRVRVRVPADTAWSLPALHAAVEAAVVAAKPAHVQHSVEVLT</sequence>
<dbReference type="Pfam" id="PF09684">
    <property type="entry name" value="Tail_P2_I"/>
    <property type="match status" value="1"/>
</dbReference>
<dbReference type="EMBL" id="BOOY01000022">
    <property type="protein sequence ID" value="GIJ03694.1"/>
    <property type="molecule type" value="Genomic_DNA"/>
</dbReference>
<dbReference type="InterPro" id="IPR011748">
    <property type="entry name" value="Unchr_phage_tail-like"/>
</dbReference>